<reference evidence="1 2" key="1">
    <citation type="submission" date="2019-03" db="EMBL/GenBank/DDBJ databases">
        <title>Single cell metagenomics reveals metabolic interactions within the superorganism composed of flagellate Streblomastix strix and complex community of Bacteroidetes bacteria on its surface.</title>
        <authorList>
            <person name="Treitli S.C."/>
            <person name="Kolisko M."/>
            <person name="Husnik F."/>
            <person name="Keeling P."/>
            <person name="Hampl V."/>
        </authorList>
    </citation>
    <scope>NUCLEOTIDE SEQUENCE [LARGE SCALE GENOMIC DNA]</scope>
    <source>
        <strain evidence="1">ST1C</strain>
    </source>
</reference>
<dbReference type="AlphaFoldDB" id="A0A5J4U9V1"/>
<name>A0A5J4U9V1_9EUKA</name>
<evidence type="ECO:0000313" key="1">
    <source>
        <dbReference type="EMBL" id="KAA6366960.1"/>
    </source>
</evidence>
<sequence>MSFAQEDEQDQQLDHKTKLIDSYTKTETNCLLNDKANQSTTNIKTQADALLLLKADITQLIDSCTKTESNNLLNSKVNQSTTYIKTETDNLIAQIDVGDIDLNSNYTKIKADKLLGDKIKATDLDNYVTLGTTYTITANKSFNNSCRFASSIDGMSTIPGSGEETNGGTKTFSSNVTALGLKKSDRDDTSVLFAGSGDMDISEIQTSFDLSNYYTKTQTYSQQKIDNSSSYKVDNAEYNGAAIVTARVYYTDYELVNQANHDANNDGKIDINEIYSIKIQYLKRNIILCV</sequence>
<protein>
    <submittedName>
        <fullName evidence="1">Uncharacterized protein</fullName>
    </submittedName>
</protein>
<gene>
    <name evidence="1" type="ORF">EZS28_037513</name>
</gene>
<evidence type="ECO:0000313" key="2">
    <source>
        <dbReference type="Proteomes" id="UP000324800"/>
    </source>
</evidence>
<dbReference type="PROSITE" id="PS00018">
    <property type="entry name" value="EF_HAND_1"/>
    <property type="match status" value="1"/>
</dbReference>
<dbReference type="Proteomes" id="UP000324800">
    <property type="component" value="Unassembled WGS sequence"/>
</dbReference>
<accession>A0A5J4U9V1</accession>
<organism evidence="1 2">
    <name type="scientific">Streblomastix strix</name>
    <dbReference type="NCBI Taxonomy" id="222440"/>
    <lineage>
        <taxon>Eukaryota</taxon>
        <taxon>Metamonada</taxon>
        <taxon>Preaxostyla</taxon>
        <taxon>Oxymonadida</taxon>
        <taxon>Streblomastigidae</taxon>
        <taxon>Streblomastix</taxon>
    </lineage>
</organism>
<dbReference type="InterPro" id="IPR018247">
    <property type="entry name" value="EF_Hand_1_Ca_BS"/>
</dbReference>
<proteinExistence type="predicted"/>
<dbReference type="EMBL" id="SNRW01018826">
    <property type="protein sequence ID" value="KAA6366960.1"/>
    <property type="molecule type" value="Genomic_DNA"/>
</dbReference>
<comment type="caution">
    <text evidence="1">The sequence shown here is derived from an EMBL/GenBank/DDBJ whole genome shotgun (WGS) entry which is preliminary data.</text>
</comment>